<evidence type="ECO:0000313" key="2">
    <source>
        <dbReference type="EMBL" id="KAG8048504.1"/>
    </source>
</evidence>
<reference evidence="2" key="2">
    <citation type="submission" date="2021-02" db="EMBL/GenBank/DDBJ databases">
        <authorList>
            <person name="Kimball J.A."/>
            <person name="Haas M.W."/>
            <person name="Macchietto M."/>
            <person name="Kono T."/>
            <person name="Duquette J."/>
            <person name="Shao M."/>
        </authorList>
    </citation>
    <scope>NUCLEOTIDE SEQUENCE</scope>
    <source>
        <tissue evidence="2">Fresh leaf tissue</tissue>
    </source>
</reference>
<reference evidence="2" key="1">
    <citation type="journal article" date="2021" name="bioRxiv">
        <title>Whole Genome Assembly and Annotation of Northern Wild Rice, Zizania palustris L., Supports a Whole Genome Duplication in the Zizania Genus.</title>
        <authorList>
            <person name="Haas M."/>
            <person name="Kono T."/>
            <person name="Macchietto M."/>
            <person name="Millas R."/>
            <person name="McGilp L."/>
            <person name="Shao M."/>
            <person name="Duquette J."/>
            <person name="Hirsch C.N."/>
            <person name="Kimball J."/>
        </authorList>
    </citation>
    <scope>NUCLEOTIDE SEQUENCE</scope>
    <source>
        <tissue evidence="2">Fresh leaf tissue</tissue>
    </source>
</reference>
<dbReference type="Proteomes" id="UP000729402">
    <property type="component" value="Unassembled WGS sequence"/>
</dbReference>
<keyword evidence="3" id="KW-1185">Reference proteome</keyword>
<comment type="caution">
    <text evidence="2">The sequence shown here is derived from an EMBL/GenBank/DDBJ whole genome shotgun (WGS) entry which is preliminary data.</text>
</comment>
<proteinExistence type="predicted"/>
<accession>A0A8J5RYB5</accession>
<organism evidence="2 3">
    <name type="scientific">Zizania palustris</name>
    <name type="common">Northern wild rice</name>
    <dbReference type="NCBI Taxonomy" id="103762"/>
    <lineage>
        <taxon>Eukaryota</taxon>
        <taxon>Viridiplantae</taxon>
        <taxon>Streptophyta</taxon>
        <taxon>Embryophyta</taxon>
        <taxon>Tracheophyta</taxon>
        <taxon>Spermatophyta</taxon>
        <taxon>Magnoliopsida</taxon>
        <taxon>Liliopsida</taxon>
        <taxon>Poales</taxon>
        <taxon>Poaceae</taxon>
        <taxon>BOP clade</taxon>
        <taxon>Oryzoideae</taxon>
        <taxon>Oryzeae</taxon>
        <taxon>Zizaniinae</taxon>
        <taxon>Zizania</taxon>
    </lineage>
</organism>
<name>A0A8J5RYB5_ZIZPA</name>
<dbReference type="AlphaFoldDB" id="A0A8J5RYB5"/>
<evidence type="ECO:0000256" key="1">
    <source>
        <dbReference type="SAM" id="Coils"/>
    </source>
</evidence>
<dbReference type="EMBL" id="JAAALK010000289">
    <property type="protein sequence ID" value="KAG8048504.1"/>
    <property type="molecule type" value="Genomic_DNA"/>
</dbReference>
<sequence>MEPKGLVPMIAEAVEVEGEATEVVALPLGSPGDSGVESLWMFLYVGGGSFEGEAARICNHLVDSKEKALNLEDALQQEQGRWAAFEVEAENLQAERVALVAEV</sequence>
<protein>
    <submittedName>
        <fullName evidence="2">Uncharacterized protein</fullName>
    </submittedName>
</protein>
<evidence type="ECO:0000313" key="3">
    <source>
        <dbReference type="Proteomes" id="UP000729402"/>
    </source>
</evidence>
<feature type="coiled-coil region" evidence="1">
    <location>
        <begin position="61"/>
        <end position="95"/>
    </location>
</feature>
<gene>
    <name evidence="2" type="ORF">GUJ93_ZPchr0009g642</name>
</gene>
<keyword evidence="1" id="KW-0175">Coiled coil</keyword>